<feature type="compositionally biased region" description="Polar residues" evidence="8">
    <location>
        <begin position="1315"/>
        <end position="1326"/>
    </location>
</feature>
<gene>
    <name evidence="11" type="ORF">IW261DRAFT_569429</name>
</gene>
<keyword evidence="3 6" id="KW-0653">Protein transport</keyword>
<dbReference type="EMBL" id="JAUEPR010000028">
    <property type="protein sequence ID" value="KAK0474187.1"/>
    <property type="molecule type" value="Genomic_DNA"/>
</dbReference>
<keyword evidence="6" id="KW-0472">Membrane</keyword>
<dbReference type="Proteomes" id="UP001175227">
    <property type="component" value="Unassembled WGS sequence"/>
</dbReference>
<comment type="caution">
    <text evidence="11">The sequence shown here is derived from an EMBL/GenBank/DDBJ whole genome shotgun (WGS) entry which is preliminary data.</text>
</comment>
<keyword evidence="5 7" id="KW-0175">Coiled coil</keyword>
<feature type="compositionally biased region" description="Pro residues" evidence="8">
    <location>
        <begin position="1126"/>
        <end position="1141"/>
    </location>
</feature>
<dbReference type="InterPro" id="IPR040040">
    <property type="entry name" value="ATG11"/>
</dbReference>
<feature type="region of interest" description="Disordered" evidence="8">
    <location>
        <begin position="1036"/>
        <end position="1289"/>
    </location>
</feature>
<dbReference type="Pfam" id="PF04108">
    <property type="entry name" value="ATG17_like"/>
    <property type="match status" value="1"/>
</dbReference>
<evidence type="ECO:0000256" key="2">
    <source>
        <dbReference type="ARBA" id="ARBA00022448"/>
    </source>
</evidence>
<feature type="compositionally biased region" description="Low complexity" evidence="8">
    <location>
        <begin position="1096"/>
        <end position="1119"/>
    </location>
</feature>
<reference evidence="11" key="1">
    <citation type="submission" date="2023-06" db="EMBL/GenBank/DDBJ databases">
        <authorList>
            <consortium name="Lawrence Berkeley National Laboratory"/>
            <person name="Ahrendt S."/>
            <person name="Sahu N."/>
            <person name="Indic B."/>
            <person name="Wong-Bajracharya J."/>
            <person name="Merenyi Z."/>
            <person name="Ke H.-M."/>
            <person name="Monk M."/>
            <person name="Kocsube S."/>
            <person name="Drula E."/>
            <person name="Lipzen A."/>
            <person name="Balint B."/>
            <person name="Henrissat B."/>
            <person name="Andreopoulos B."/>
            <person name="Martin F.M."/>
            <person name="Harder C.B."/>
            <person name="Rigling D."/>
            <person name="Ford K.L."/>
            <person name="Foster G.D."/>
            <person name="Pangilinan J."/>
            <person name="Papanicolaou A."/>
            <person name="Barry K."/>
            <person name="LaButti K."/>
            <person name="Viragh M."/>
            <person name="Koriabine M."/>
            <person name="Yan M."/>
            <person name="Riley R."/>
            <person name="Champramary S."/>
            <person name="Plett K.L."/>
            <person name="Tsai I.J."/>
            <person name="Slot J."/>
            <person name="Sipos G."/>
            <person name="Plett J."/>
            <person name="Nagy L.G."/>
            <person name="Grigoriev I.V."/>
        </authorList>
    </citation>
    <scope>NUCLEOTIDE SEQUENCE</scope>
    <source>
        <strain evidence="11">ICMP 16352</strain>
    </source>
</reference>
<feature type="compositionally biased region" description="Polar residues" evidence="8">
    <location>
        <begin position="1276"/>
        <end position="1289"/>
    </location>
</feature>
<accession>A0AA39NYF9</accession>
<evidence type="ECO:0000313" key="12">
    <source>
        <dbReference type="Proteomes" id="UP001175227"/>
    </source>
</evidence>
<evidence type="ECO:0000259" key="9">
    <source>
        <dbReference type="Pfam" id="PF04108"/>
    </source>
</evidence>
<sequence length="1344" mass="148573">MLQICRAEDGQAFQVNATLRDIERVGSIELFLQQETGVPQEAVLAYLSDGRRLTNVNIRELAGAHDQSIYVFNKVYLDFDINEVLRDLRVEPAFQPPIEESIAATPPFKPSELAASYCTAAHSHHETIKYLHATIHHQHEAVQIASNSLDLNVLAIVDTYDGLSSGFRKELDKQAALLAGLEADLDIISRVRIHTEFVSLTVRKAMEAGDKARTLGDYVSNAKMKQVAETCARTHDDLRLRFEQVNEAVSKLKEDTSSVRAAVASTQTLDEADGCLRRSRDIFEKITDGVTALEGRAINSDDRLQDLKQLDLTLRDQLQYVVDAKNAYTHQCISITRSISLLNTDMQQIPASLQALSNSFRGKNSFSHIQRLHNMLYAYGATVIEIVRRKEFSRFFYQRAQSILEVMAKLSANERKRRQVYRGEVHGQLPFETRGMDDPVPTIDFSPSGSSDAAYSIERSDVDGLLRVLDDLEQASRNGNDPEALSAVRECRTGLEKLVLKMDSLESGFDRIAERSLLSASRISHSRRRSIEADEHAFNEVVDQLRAVQETKNHQESLFQEERVGLKGEIQRLQSTLQATASNASEERVRADRLERELHQARAQIESETRARRITEERNTDLISDVDSKGSELGRALAEATNQAKAAEVLRQQLANARSEAEDIKTLEARNSEKLAALIGDQATNLRLLEEARARGEDLEHQIQAARTESQEMNRALRDASQEKDRLLQAQASDHDRLLRDHIAEADGDRAVLEHRQAELALERDELLRQLKDVKSDLEIAYSDAAGLREALQRTEHELREARHAERMVREDLRAGLASQSDYEHRLETSDRLVAQILDVALAFRAAHVKAMSSAQAMTSHPGSGSKHSTAGLGDSVFSPGLRHNIVGQPDEPSPIDPSDPAAALEALRAFDHDHFLEAITKVGSTIRKWQKQCKEYRERAKGRISFRNFAKGDLALFLPTRNSISKPWAAFNVFFPHYFLQAYGHLAEQLKTREWIVARITSITERVVDHNDPTSNPYGLSDGVKYYMLQVEDWTQPAQQNRRRSSAAKSIKEPGSPQQPTTLTNGTLPPAPPEAEVEDTFQVTHPPTSRLFPLRTRANSSPSTRPSSLSRLLAQASQDPRPEETPPPPSPPAPPPPVRTPSPVAHSPQSPGPLPSPTHHVGSIPHHATMHPSPLRPGSRASKTSSASRFSVGRMPALGSVSSSLGAKATATTALSDEPIASSPSAESQYEGVTSVPSPDDSISNGMGNVLNIRRRATSYHRPSSRAASESSTSNTVTEGVSSRPMTTASSALANLASSWGVSFGRKKKAAMSRLSTTEESQPGSPSMDPSPDTPANDAFQPI</sequence>
<evidence type="ECO:0000256" key="6">
    <source>
        <dbReference type="RuleBase" id="RU367075"/>
    </source>
</evidence>
<dbReference type="GO" id="GO:0005774">
    <property type="term" value="C:vacuolar membrane"/>
    <property type="evidence" value="ECO:0007669"/>
    <property type="project" value="UniProtKB-SubCell"/>
</dbReference>
<dbReference type="PANTHER" id="PTHR13222:SF1">
    <property type="entry name" value="RB1-INDUCIBLE COILED-COIL PROTEIN 1"/>
    <property type="match status" value="1"/>
</dbReference>
<evidence type="ECO:0000256" key="3">
    <source>
        <dbReference type="ARBA" id="ARBA00022927"/>
    </source>
</evidence>
<comment type="function">
    <text evidence="6">Involved in cytoplasm to vacuole transport (Cvt), pexophagy, mitophagy and nucleophagy. Recruits mitochondria for their selective degradation via autophagy (mitophagy) during starvation. Works as scaffold proteins that recruit ATG proteins to the pre-autophagosome (PAS), the site of vesicle/autophagosome formation. Required for the Cvt vesicles completion.</text>
</comment>
<comment type="similarity">
    <text evidence="1 6">Belongs to the ATG11 family.</text>
</comment>
<dbReference type="GO" id="GO:1903599">
    <property type="term" value="P:positive regulation of autophagy of mitochondrion"/>
    <property type="evidence" value="ECO:0007669"/>
    <property type="project" value="UniProtKB-UniRule"/>
</dbReference>
<keyword evidence="6" id="KW-0926">Vacuole</keyword>
<evidence type="ECO:0000256" key="1">
    <source>
        <dbReference type="ARBA" id="ARBA00009729"/>
    </source>
</evidence>
<evidence type="ECO:0000313" key="11">
    <source>
        <dbReference type="EMBL" id="KAK0474187.1"/>
    </source>
</evidence>
<dbReference type="GO" id="GO:0015031">
    <property type="term" value="P:protein transport"/>
    <property type="evidence" value="ECO:0007669"/>
    <property type="project" value="UniProtKB-KW"/>
</dbReference>
<dbReference type="InterPro" id="IPR045326">
    <property type="entry name" value="ATG17-like_dom"/>
</dbReference>
<dbReference type="GO" id="GO:0034045">
    <property type="term" value="C:phagophore assembly site membrane"/>
    <property type="evidence" value="ECO:0007669"/>
    <property type="project" value="UniProtKB-SubCell"/>
</dbReference>
<dbReference type="GO" id="GO:0061709">
    <property type="term" value="P:reticulophagy"/>
    <property type="evidence" value="ECO:0007669"/>
    <property type="project" value="TreeGrafter"/>
</dbReference>
<dbReference type="GO" id="GO:0060090">
    <property type="term" value="F:molecular adaptor activity"/>
    <property type="evidence" value="ECO:0007669"/>
    <property type="project" value="TreeGrafter"/>
</dbReference>
<feature type="coiled-coil region" evidence="7">
    <location>
        <begin position="577"/>
        <end position="805"/>
    </location>
</feature>
<feature type="compositionally biased region" description="Polar residues" evidence="8">
    <location>
        <begin position="1057"/>
        <end position="1068"/>
    </location>
</feature>
<evidence type="ECO:0000256" key="7">
    <source>
        <dbReference type="SAM" id="Coils"/>
    </source>
</evidence>
<feature type="compositionally biased region" description="Polar residues" evidence="8">
    <location>
        <begin position="1201"/>
        <end position="1216"/>
    </location>
</feature>
<feature type="region of interest" description="Disordered" evidence="8">
    <location>
        <begin position="1308"/>
        <end position="1344"/>
    </location>
</feature>
<proteinExistence type="inferred from homology"/>
<dbReference type="InterPro" id="IPR019460">
    <property type="entry name" value="Atg11_C"/>
</dbReference>
<comment type="subcellular location">
    <subcellularLocation>
        <location evidence="6">Preautophagosomal structure membrane</location>
        <topology evidence="6">Peripheral membrane protein</topology>
    </subcellularLocation>
    <subcellularLocation>
        <location evidence="6">Vacuole membrane</location>
        <topology evidence="6">Peripheral membrane protein</topology>
    </subcellularLocation>
    <text evidence="6">During pexophagy, accumulates in the vacuolar membrane region, where the peroxisomes contact the vacuole.</text>
</comment>
<dbReference type="PANTHER" id="PTHR13222">
    <property type="entry name" value="RB1-INDUCIBLE COILED-COIL"/>
    <property type="match status" value="1"/>
</dbReference>
<feature type="compositionally biased region" description="Polar residues" evidence="8">
    <location>
        <begin position="1223"/>
        <end position="1248"/>
    </location>
</feature>
<keyword evidence="2 6" id="KW-0813">Transport</keyword>
<feature type="domain" description="Autophagy-related protein 11 C-terminal" evidence="10">
    <location>
        <begin position="920"/>
        <end position="1033"/>
    </location>
</feature>
<keyword evidence="12" id="KW-1185">Reference proteome</keyword>
<evidence type="ECO:0000256" key="5">
    <source>
        <dbReference type="ARBA" id="ARBA00023054"/>
    </source>
</evidence>
<dbReference type="GO" id="GO:1990316">
    <property type="term" value="C:Atg1/ULK1 kinase complex"/>
    <property type="evidence" value="ECO:0007669"/>
    <property type="project" value="TreeGrafter"/>
</dbReference>
<dbReference type="GO" id="GO:0019901">
    <property type="term" value="F:protein kinase binding"/>
    <property type="evidence" value="ECO:0007669"/>
    <property type="project" value="TreeGrafter"/>
</dbReference>
<evidence type="ECO:0000259" key="10">
    <source>
        <dbReference type="Pfam" id="PF10377"/>
    </source>
</evidence>
<organism evidence="11 12">
    <name type="scientific">Armillaria novae-zelandiae</name>
    <dbReference type="NCBI Taxonomy" id="153914"/>
    <lineage>
        <taxon>Eukaryota</taxon>
        <taxon>Fungi</taxon>
        <taxon>Dikarya</taxon>
        <taxon>Basidiomycota</taxon>
        <taxon>Agaricomycotina</taxon>
        <taxon>Agaricomycetes</taxon>
        <taxon>Agaricomycetidae</taxon>
        <taxon>Agaricales</taxon>
        <taxon>Marasmiineae</taxon>
        <taxon>Physalacriaceae</taxon>
        <taxon>Armillaria</taxon>
    </lineage>
</organism>
<feature type="compositionally biased region" description="Low complexity" evidence="8">
    <location>
        <begin position="1266"/>
        <end position="1275"/>
    </location>
</feature>
<feature type="domain" description="Autophagy protein ATG17-like" evidence="9">
    <location>
        <begin position="113"/>
        <end position="425"/>
    </location>
</feature>
<comment type="subunit">
    <text evidence="6">Homodimer.</text>
</comment>
<dbReference type="GO" id="GO:0034727">
    <property type="term" value="P:piecemeal microautophagy of the nucleus"/>
    <property type="evidence" value="ECO:0007669"/>
    <property type="project" value="TreeGrafter"/>
</dbReference>
<keyword evidence="4 6" id="KW-0072">Autophagy</keyword>
<evidence type="ECO:0000256" key="8">
    <source>
        <dbReference type="SAM" id="MobiDB-lite"/>
    </source>
</evidence>
<dbReference type="GO" id="GO:0000045">
    <property type="term" value="P:autophagosome assembly"/>
    <property type="evidence" value="ECO:0007669"/>
    <property type="project" value="UniProtKB-UniRule"/>
</dbReference>
<evidence type="ECO:0000256" key="4">
    <source>
        <dbReference type="ARBA" id="ARBA00023006"/>
    </source>
</evidence>
<dbReference type="GO" id="GO:0000422">
    <property type="term" value="P:autophagy of mitochondrion"/>
    <property type="evidence" value="ECO:0007669"/>
    <property type="project" value="TreeGrafter"/>
</dbReference>
<name>A0AA39NYF9_9AGAR</name>
<dbReference type="GO" id="GO:0034517">
    <property type="term" value="P:ribophagy"/>
    <property type="evidence" value="ECO:0007669"/>
    <property type="project" value="TreeGrafter"/>
</dbReference>
<dbReference type="Pfam" id="PF10377">
    <property type="entry name" value="ATG11"/>
    <property type="match status" value="1"/>
</dbReference>
<protein>
    <recommendedName>
        <fullName evidence="6">Autophagy-related protein 11</fullName>
    </recommendedName>
</protein>